<dbReference type="InterPro" id="IPR051557">
    <property type="entry name" value="NipSnap_domain"/>
</dbReference>
<evidence type="ECO:0000313" key="5">
    <source>
        <dbReference type="Proteomes" id="UP000617628"/>
    </source>
</evidence>
<dbReference type="InterPro" id="IPR012577">
    <property type="entry name" value="NIPSNAP"/>
</dbReference>
<dbReference type="PANTHER" id="PTHR21017">
    <property type="entry name" value="NIPSNAP-RELATED"/>
    <property type="match status" value="1"/>
</dbReference>
<comment type="caution">
    <text evidence="4">The sequence shown here is derived from an EMBL/GenBank/DDBJ whole genome shotgun (WGS) entry which is preliminary data.</text>
</comment>
<name>A0A934RX01_9BACT</name>
<evidence type="ECO:0000313" key="4">
    <source>
        <dbReference type="EMBL" id="MBK1877035.1"/>
    </source>
</evidence>
<evidence type="ECO:0000256" key="2">
    <source>
        <dbReference type="SAM" id="SignalP"/>
    </source>
</evidence>
<evidence type="ECO:0000256" key="1">
    <source>
        <dbReference type="ARBA" id="ARBA00005291"/>
    </source>
</evidence>
<organism evidence="4 5">
    <name type="scientific">Pelagicoccus mobilis</name>
    <dbReference type="NCBI Taxonomy" id="415221"/>
    <lineage>
        <taxon>Bacteria</taxon>
        <taxon>Pseudomonadati</taxon>
        <taxon>Verrucomicrobiota</taxon>
        <taxon>Opitutia</taxon>
        <taxon>Puniceicoccales</taxon>
        <taxon>Pelagicoccaceae</taxon>
        <taxon>Pelagicoccus</taxon>
    </lineage>
</organism>
<proteinExistence type="inferred from homology"/>
<dbReference type="PROSITE" id="PS51257">
    <property type="entry name" value="PROKAR_LIPOPROTEIN"/>
    <property type="match status" value="1"/>
</dbReference>
<dbReference type="InterPro" id="IPR011008">
    <property type="entry name" value="Dimeric_a/b-barrel"/>
</dbReference>
<dbReference type="SUPFAM" id="SSF54909">
    <property type="entry name" value="Dimeric alpha+beta barrel"/>
    <property type="match status" value="2"/>
</dbReference>
<dbReference type="RefSeq" id="WP_200355252.1">
    <property type="nucleotide sequence ID" value="NZ_JAENIL010000014.1"/>
</dbReference>
<dbReference type="Pfam" id="PF07978">
    <property type="entry name" value="NIPSNAP"/>
    <property type="match status" value="2"/>
</dbReference>
<sequence>MKKATVAPLLALLALLVSSCSSNTDNAPEKDGRLFELRTYYANPGKLEALHERFRNHTLALFEKHGLQHVGYWVTTDEDPKLVYLIAYEDKAAGEAAWAAFIEDPEWKSAYSESIKDGRLVAKIDSLLLRTTDYSPSLVQTEQNPERAFELRTYTTTEGNLDNLDTRFKTATLELFEKHGATNLIYFHLEEGQEGVDNTLVYLLAHESAEARNQMFKDFLADPDWKAARDASVENAGGPLVVKGGVKSVMLEPTDYSKIK</sequence>
<dbReference type="AlphaFoldDB" id="A0A934RX01"/>
<dbReference type="PANTHER" id="PTHR21017:SF17">
    <property type="entry name" value="PROTEIN NIPSNAP"/>
    <property type="match status" value="1"/>
</dbReference>
<dbReference type="EMBL" id="JAENIL010000014">
    <property type="protein sequence ID" value="MBK1877035.1"/>
    <property type="molecule type" value="Genomic_DNA"/>
</dbReference>
<feature type="domain" description="NIPSNAP" evidence="3">
    <location>
        <begin position="35"/>
        <end position="136"/>
    </location>
</feature>
<comment type="similarity">
    <text evidence="1">Belongs to the NipSnap family.</text>
</comment>
<feature type="domain" description="NIPSNAP" evidence="3">
    <location>
        <begin position="149"/>
        <end position="233"/>
    </location>
</feature>
<evidence type="ECO:0000259" key="3">
    <source>
        <dbReference type="Pfam" id="PF07978"/>
    </source>
</evidence>
<keyword evidence="2" id="KW-0732">Signal</keyword>
<protein>
    <submittedName>
        <fullName evidence="4">NIPSNAP family protein</fullName>
    </submittedName>
</protein>
<reference evidence="4" key="1">
    <citation type="submission" date="2021-01" db="EMBL/GenBank/DDBJ databases">
        <title>Modified the classification status of verrucomicrobia.</title>
        <authorList>
            <person name="Feng X."/>
        </authorList>
    </citation>
    <scope>NUCLEOTIDE SEQUENCE</scope>
    <source>
        <strain evidence="4">KCTC 13126</strain>
    </source>
</reference>
<accession>A0A934RX01</accession>
<dbReference type="Gene3D" id="3.30.70.100">
    <property type="match status" value="2"/>
</dbReference>
<gene>
    <name evidence="4" type="ORF">JIN87_09160</name>
</gene>
<feature type="signal peptide" evidence="2">
    <location>
        <begin position="1"/>
        <end position="27"/>
    </location>
</feature>
<feature type="chain" id="PRO_5037863968" evidence="2">
    <location>
        <begin position="28"/>
        <end position="260"/>
    </location>
</feature>
<keyword evidence="5" id="KW-1185">Reference proteome</keyword>
<dbReference type="Proteomes" id="UP000617628">
    <property type="component" value="Unassembled WGS sequence"/>
</dbReference>